<dbReference type="CDD" id="cd07812">
    <property type="entry name" value="SRPBCC"/>
    <property type="match status" value="1"/>
</dbReference>
<dbReference type="InterPro" id="IPR023393">
    <property type="entry name" value="START-like_dom_sf"/>
</dbReference>
<comment type="caution">
    <text evidence="1">The sequence shown here is derived from an EMBL/GenBank/DDBJ whole genome shotgun (WGS) entry which is preliminary data.</text>
</comment>
<dbReference type="SUPFAM" id="SSF55961">
    <property type="entry name" value="Bet v1-like"/>
    <property type="match status" value="1"/>
</dbReference>
<organism evidence="1 2">
    <name type="scientific">Corynebacterium lemuris</name>
    <dbReference type="NCBI Taxonomy" id="1859292"/>
    <lineage>
        <taxon>Bacteria</taxon>
        <taxon>Bacillati</taxon>
        <taxon>Actinomycetota</taxon>
        <taxon>Actinomycetes</taxon>
        <taxon>Mycobacteriales</taxon>
        <taxon>Corynebacteriaceae</taxon>
        <taxon>Corynebacterium</taxon>
    </lineage>
</organism>
<evidence type="ECO:0000313" key="2">
    <source>
        <dbReference type="Proteomes" id="UP001205965"/>
    </source>
</evidence>
<evidence type="ECO:0000313" key="1">
    <source>
        <dbReference type="EMBL" id="MCS5478776.1"/>
    </source>
</evidence>
<dbReference type="RefSeq" id="WP_259426851.1">
    <property type="nucleotide sequence ID" value="NZ_JANWTC010000002.1"/>
</dbReference>
<protein>
    <submittedName>
        <fullName evidence="1">SRPBCC family protein</fullName>
    </submittedName>
</protein>
<sequence length="129" mass="14467">MAAMTVEVTGPAPVQTAWQRYLYPENWADWAPHLTRVHASTGTIRPGTTGTVTALGVVPARFTVVSVDPGDFAWGWIVWVGPIRLELHHDLVALEDTTLARIRLTGPRLVLLAYRPLMRWAMRRLVSDR</sequence>
<dbReference type="Gene3D" id="3.30.530.20">
    <property type="match status" value="1"/>
</dbReference>
<proteinExistence type="predicted"/>
<dbReference type="InterPro" id="IPR019587">
    <property type="entry name" value="Polyketide_cyclase/dehydratase"/>
</dbReference>
<name>A0ABT2FU76_9CORY</name>
<dbReference type="Pfam" id="PF10604">
    <property type="entry name" value="Polyketide_cyc2"/>
    <property type="match status" value="1"/>
</dbReference>
<accession>A0ABT2FU76</accession>
<gene>
    <name evidence="1" type="ORF">NYP18_03810</name>
</gene>
<dbReference type="EMBL" id="JANWTC010000002">
    <property type="protein sequence ID" value="MCS5478776.1"/>
    <property type="molecule type" value="Genomic_DNA"/>
</dbReference>
<dbReference type="Proteomes" id="UP001205965">
    <property type="component" value="Unassembled WGS sequence"/>
</dbReference>
<keyword evidence="2" id="KW-1185">Reference proteome</keyword>
<reference evidence="1 2" key="1">
    <citation type="submission" date="2022-08" db="EMBL/GenBank/DDBJ databases">
        <title>YIM 101645 draft genome.</title>
        <authorList>
            <person name="Chen X."/>
        </authorList>
    </citation>
    <scope>NUCLEOTIDE SEQUENCE [LARGE SCALE GENOMIC DNA]</scope>
    <source>
        <strain evidence="1 2">YIM 101645</strain>
    </source>
</reference>